<sequence>MKLLNFLKPKPAQPTIESYGQTMSGVEQEQIQSVMEWLVASLFAVGYFGKSHIVWYNSDNPKLNLEPVMKKAMRRSKPVFLYCCGGRVQPPPNGYKSANDG</sequence>
<evidence type="ECO:0000313" key="1">
    <source>
        <dbReference type="EMBL" id="PLZ90732.1"/>
    </source>
</evidence>
<organism evidence="1 2">
    <name type="scientific">Fischerella muscicola CCMEE 5323</name>
    <dbReference type="NCBI Taxonomy" id="2019572"/>
    <lineage>
        <taxon>Bacteria</taxon>
        <taxon>Bacillati</taxon>
        <taxon>Cyanobacteriota</taxon>
        <taxon>Cyanophyceae</taxon>
        <taxon>Nostocales</taxon>
        <taxon>Hapalosiphonaceae</taxon>
        <taxon>Fischerella</taxon>
    </lineage>
</organism>
<dbReference type="RefSeq" id="WP_016866414.1">
    <property type="nucleotide sequence ID" value="NZ_CAWNVR010000296.1"/>
</dbReference>
<dbReference type="AlphaFoldDB" id="A0A2N6K470"/>
<proteinExistence type="predicted"/>
<reference evidence="1 2" key="1">
    <citation type="submission" date="2017-08" db="EMBL/GenBank/DDBJ databases">
        <title>Genomes of Fischerella (Mastigocladus) sp. strains.</title>
        <authorList>
            <person name="Miller S.R."/>
        </authorList>
    </citation>
    <scope>NUCLEOTIDE SEQUENCE [LARGE SCALE GENOMIC DNA]</scope>
    <source>
        <strain evidence="1 2">CCMEE 5323</strain>
    </source>
</reference>
<name>A0A2N6K470_FISMU</name>
<dbReference type="EMBL" id="NRQW01000206">
    <property type="protein sequence ID" value="PLZ90732.1"/>
    <property type="molecule type" value="Genomic_DNA"/>
</dbReference>
<gene>
    <name evidence="1" type="ORF">CEN44_10170</name>
</gene>
<comment type="caution">
    <text evidence="1">The sequence shown here is derived from an EMBL/GenBank/DDBJ whole genome shotgun (WGS) entry which is preliminary data.</text>
</comment>
<accession>A0A2N6K470</accession>
<keyword evidence="2" id="KW-1185">Reference proteome</keyword>
<protein>
    <submittedName>
        <fullName evidence="1">Uncharacterized protein</fullName>
    </submittedName>
</protein>
<evidence type="ECO:0000313" key="2">
    <source>
        <dbReference type="Proteomes" id="UP000235036"/>
    </source>
</evidence>
<dbReference type="Proteomes" id="UP000235036">
    <property type="component" value="Unassembled WGS sequence"/>
</dbReference>